<dbReference type="AlphaFoldDB" id="A0A5F7ZPK2"/>
<evidence type="ECO:0000313" key="2">
    <source>
        <dbReference type="Proteomes" id="UP000006718"/>
    </source>
</evidence>
<dbReference type="GeneTree" id="ENSGT00910000147320"/>
<organism evidence="1 2">
    <name type="scientific">Macaca mulatta</name>
    <name type="common">Rhesus macaque</name>
    <dbReference type="NCBI Taxonomy" id="9544"/>
    <lineage>
        <taxon>Eukaryota</taxon>
        <taxon>Metazoa</taxon>
        <taxon>Chordata</taxon>
        <taxon>Craniata</taxon>
        <taxon>Vertebrata</taxon>
        <taxon>Euteleostomi</taxon>
        <taxon>Mammalia</taxon>
        <taxon>Eutheria</taxon>
        <taxon>Euarchontoglires</taxon>
        <taxon>Primates</taxon>
        <taxon>Haplorrhini</taxon>
        <taxon>Catarrhini</taxon>
        <taxon>Cercopithecidae</taxon>
        <taxon>Cercopithecinae</taxon>
        <taxon>Macaca</taxon>
    </lineage>
</organism>
<reference evidence="2" key="1">
    <citation type="journal article" date="2007" name="Science">
        <title>Evolutionary and biomedical insights from the rhesus macaque genome.</title>
        <authorList>
            <person name="Gibbs R.A."/>
            <person name="Rogers J."/>
            <person name="Katze M.G."/>
            <person name="Bumgarner R."/>
            <person name="Weinstock G.M."/>
            <person name="Mardis E.R."/>
            <person name="Remington K.A."/>
            <person name="Strausberg R.L."/>
            <person name="Venter J.C."/>
            <person name="Wilson R.K."/>
            <person name="Batzer M.A."/>
            <person name="Bustamante C.D."/>
            <person name="Eichler E.E."/>
            <person name="Hahn M.W."/>
            <person name="Hardison R.C."/>
            <person name="Makova K.D."/>
            <person name="Miller W."/>
            <person name="Milosavljevic A."/>
            <person name="Palermo R.E."/>
            <person name="Siepel A."/>
            <person name="Sikela J.M."/>
            <person name="Attaway T."/>
            <person name="Bell S."/>
            <person name="Bernard K.E."/>
            <person name="Buhay C.J."/>
            <person name="Chandrabose M.N."/>
            <person name="Dao M."/>
            <person name="Davis C."/>
            <person name="Delehaunty K.D."/>
            <person name="Ding Y."/>
            <person name="Dinh H.H."/>
            <person name="Dugan-Rocha S."/>
            <person name="Fulton L.A."/>
            <person name="Gabisi R.A."/>
            <person name="Garner T.T."/>
            <person name="Godfrey J."/>
            <person name="Hawes A.C."/>
            <person name="Hernandez J."/>
            <person name="Hines S."/>
            <person name="Holder M."/>
            <person name="Hume J."/>
            <person name="Jhangiani S.N."/>
            <person name="Joshi V."/>
            <person name="Khan Z.M."/>
            <person name="Kirkness E.F."/>
            <person name="Cree A."/>
            <person name="Fowler R.G."/>
            <person name="Lee S."/>
            <person name="Lewis L.R."/>
            <person name="Li Z."/>
            <person name="Liu Y.-S."/>
            <person name="Moore S.M."/>
            <person name="Muzny D."/>
            <person name="Nazareth L.V."/>
            <person name="Ngo D.N."/>
            <person name="Okwuonu G.O."/>
            <person name="Pai G."/>
            <person name="Parker D."/>
            <person name="Paul H.A."/>
            <person name="Pfannkoch C."/>
            <person name="Pohl C.S."/>
            <person name="Rogers Y.-H.C."/>
            <person name="Ruiz S.J."/>
            <person name="Sabo A."/>
            <person name="Santibanez J."/>
            <person name="Schneider B.W."/>
            <person name="Smith S.M."/>
            <person name="Sodergren E."/>
            <person name="Svatek A.F."/>
            <person name="Utterback T.R."/>
            <person name="Vattathil S."/>
            <person name="Warren W."/>
            <person name="White C.S."/>
            <person name="Chinwalla A.T."/>
            <person name="Feng Y."/>
            <person name="Halpern A.L."/>
            <person name="Hillier L.W."/>
            <person name="Huang X."/>
            <person name="Minx P."/>
            <person name="Nelson J.O."/>
            <person name="Pepin K.H."/>
            <person name="Qin X."/>
            <person name="Sutton G.G."/>
            <person name="Venter E."/>
            <person name="Walenz B.P."/>
            <person name="Wallis J.W."/>
            <person name="Worley K.C."/>
            <person name="Yang S.-P."/>
            <person name="Jones S.M."/>
            <person name="Marra M.A."/>
            <person name="Rocchi M."/>
            <person name="Schein J.E."/>
            <person name="Baertsch R."/>
            <person name="Clarke L."/>
            <person name="Csuros M."/>
            <person name="Glasscock J."/>
            <person name="Harris R.A."/>
            <person name="Havlak P."/>
            <person name="Jackson A.R."/>
            <person name="Jiang H."/>
            <person name="Liu Y."/>
            <person name="Messina D.N."/>
            <person name="Shen Y."/>
            <person name="Song H.X.-Z."/>
            <person name="Wylie T."/>
            <person name="Zhang L."/>
            <person name="Birney E."/>
            <person name="Han K."/>
            <person name="Konkel M.K."/>
            <person name="Lee J."/>
            <person name="Smit A.F.A."/>
            <person name="Ullmer B."/>
            <person name="Wang H."/>
            <person name="Xing J."/>
            <person name="Burhans R."/>
            <person name="Cheng Z."/>
            <person name="Karro J.E."/>
            <person name="Ma J."/>
            <person name="Raney B."/>
            <person name="She X."/>
            <person name="Cox M.J."/>
            <person name="Demuth J.P."/>
            <person name="Dumas L.J."/>
            <person name="Han S.-G."/>
            <person name="Hopkins J."/>
            <person name="Karimpour-Fard A."/>
            <person name="Kim Y.H."/>
            <person name="Pollack J.R."/>
            <person name="Vinar T."/>
            <person name="Addo-Quaye C."/>
            <person name="Degenhardt J."/>
            <person name="Denby A."/>
            <person name="Hubisz M.J."/>
            <person name="Indap A."/>
            <person name="Kosiol C."/>
            <person name="Lahn B.T."/>
            <person name="Lawson H.A."/>
            <person name="Marklein A."/>
            <person name="Nielsen R."/>
            <person name="Vallender E.J."/>
            <person name="Clark A.G."/>
            <person name="Ferguson B."/>
            <person name="Hernandez R.D."/>
            <person name="Hirani K."/>
            <person name="Kehrer-Sawatzki H."/>
            <person name="Kolb J."/>
            <person name="Patil S."/>
            <person name="Pu L.-L."/>
            <person name="Ren Y."/>
            <person name="Smith D.G."/>
            <person name="Wheeler D.A."/>
            <person name="Schenck I."/>
            <person name="Ball E.V."/>
            <person name="Chen R."/>
            <person name="Cooper D.N."/>
            <person name="Giardine B."/>
            <person name="Hsu F."/>
            <person name="Kent W.J."/>
            <person name="Lesk A."/>
            <person name="Nelson D.L."/>
            <person name="O'brien W.E."/>
            <person name="Pruefer K."/>
            <person name="Stenson P.D."/>
            <person name="Wallace J.C."/>
            <person name="Ke H."/>
            <person name="Liu X.-M."/>
            <person name="Wang P."/>
            <person name="Xiang A.P."/>
            <person name="Yang F."/>
            <person name="Barber G.P."/>
            <person name="Haussler D."/>
            <person name="Karolchik D."/>
            <person name="Kern A.D."/>
            <person name="Kuhn R.M."/>
            <person name="Smith K.E."/>
            <person name="Zwieg A.S."/>
        </authorList>
    </citation>
    <scope>NUCLEOTIDE SEQUENCE [LARGE SCALE GENOMIC DNA]</scope>
    <source>
        <strain evidence="2">17573</strain>
    </source>
</reference>
<protein>
    <submittedName>
        <fullName evidence="1">Uncharacterized protein</fullName>
    </submittedName>
</protein>
<name>A0A5F7ZPK2_MACMU</name>
<reference evidence="1" key="4">
    <citation type="submission" date="2025-09" db="UniProtKB">
        <authorList>
            <consortium name="Ensembl"/>
        </authorList>
    </citation>
    <scope>IDENTIFICATION</scope>
    <source>
        <strain evidence="1">17573</strain>
    </source>
</reference>
<dbReference type="Bgee" id="ENSMMUG00000060502">
    <property type="expression patterns" value="Expressed in cerebellar cortex and 20 other cell types or tissues"/>
</dbReference>
<dbReference type="InParanoid" id="A0A5F7ZPK2"/>
<evidence type="ECO:0000313" key="1">
    <source>
        <dbReference type="Ensembl" id="ENSMMUP00000066558.1"/>
    </source>
</evidence>
<dbReference type="Proteomes" id="UP000006718">
    <property type="component" value="Chromosome 16"/>
</dbReference>
<sequence length="86" mass="9483">MVARAQPLRLCFLPASHWNAFPLISKVSNRSGTAETTLLLGVLPNPLKSQASLMSLPFIHITEQLSAHISVLLFKPFHMCLQLTTS</sequence>
<reference evidence="1" key="2">
    <citation type="submission" date="2019-01" db="EMBL/GenBank/DDBJ databases">
        <authorList>
            <person name="Graves T."/>
            <person name="Eichler E.E."/>
            <person name="Wilson R.K."/>
        </authorList>
    </citation>
    <scope>NUCLEOTIDE SEQUENCE [LARGE SCALE GENOMIC DNA]</scope>
    <source>
        <strain evidence="1">17573</strain>
    </source>
</reference>
<dbReference type="VEuPathDB" id="HostDB:ENSMMUG00000060502"/>
<proteinExistence type="predicted"/>
<dbReference type="Ensembl" id="ENSMMUT00000100947.1">
    <property type="protein sequence ID" value="ENSMMUP00000066558.1"/>
    <property type="gene ID" value="ENSMMUG00000060502.1"/>
</dbReference>
<dbReference type="OMA" id="PASHWNA"/>
<accession>A0A5F7ZPK2</accession>
<keyword evidence="2" id="KW-1185">Reference proteome</keyword>
<reference evidence="1" key="3">
    <citation type="submission" date="2025-08" db="UniProtKB">
        <authorList>
            <consortium name="Ensembl"/>
        </authorList>
    </citation>
    <scope>IDENTIFICATION</scope>
    <source>
        <strain evidence="1">17573</strain>
    </source>
</reference>